<dbReference type="SUPFAM" id="SSF57850">
    <property type="entry name" value="RING/U-box"/>
    <property type="match status" value="1"/>
</dbReference>
<evidence type="ECO:0000313" key="8">
    <source>
        <dbReference type="EMBL" id="PIK52981.1"/>
    </source>
</evidence>
<reference evidence="8 9" key="1">
    <citation type="journal article" date="2017" name="PLoS Biol.">
        <title>The sea cucumber genome provides insights into morphological evolution and visceral regeneration.</title>
        <authorList>
            <person name="Zhang X."/>
            <person name="Sun L."/>
            <person name="Yuan J."/>
            <person name="Sun Y."/>
            <person name="Gao Y."/>
            <person name="Zhang L."/>
            <person name="Li S."/>
            <person name="Dai H."/>
            <person name="Hamel J.F."/>
            <person name="Liu C."/>
            <person name="Yu Y."/>
            <person name="Liu S."/>
            <person name="Lin W."/>
            <person name="Guo K."/>
            <person name="Jin S."/>
            <person name="Xu P."/>
            <person name="Storey K.B."/>
            <person name="Huan P."/>
            <person name="Zhang T."/>
            <person name="Zhou Y."/>
            <person name="Zhang J."/>
            <person name="Lin C."/>
            <person name="Li X."/>
            <person name="Xing L."/>
            <person name="Huo D."/>
            <person name="Sun M."/>
            <person name="Wang L."/>
            <person name="Mercier A."/>
            <person name="Li F."/>
            <person name="Yang H."/>
            <person name="Xiang J."/>
        </authorList>
    </citation>
    <scope>NUCLEOTIDE SEQUENCE [LARGE SCALE GENOMIC DNA]</scope>
    <source>
        <strain evidence="8">Shaxun</strain>
        <tissue evidence="8">Muscle</tissue>
    </source>
</reference>
<evidence type="ECO:0000256" key="4">
    <source>
        <dbReference type="PROSITE-ProRule" id="PRU00024"/>
    </source>
</evidence>
<proteinExistence type="predicted"/>
<dbReference type="AlphaFoldDB" id="A0A2G8KYC6"/>
<keyword evidence="2 4" id="KW-0863">Zinc-finger</keyword>
<dbReference type="EMBL" id="MRZV01000307">
    <property type="protein sequence ID" value="PIK52981.1"/>
    <property type="molecule type" value="Genomic_DNA"/>
</dbReference>
<dbReference type="SUPFAM" id="SSF57845">
    <property type="entry name" value="B-box zinc-binding domain"/>
    <property type="match status" value="1"/>
</dbReference>
<dbReference type="InterPro" id="IPR013083">
    <property type="entry name" value="Znf_RING/FYVE/PHD"/>
</dbReference>
<dbReference type="GO" id="GO:0008270">
    <property type="term" value="F:zinc ion binding"/>
    <property type="evidence" value="ECO:0007669"/>
    <property type="project" value="UniProtKB-KW"/>
</dbReference>
<feature type="domain" description="RING-type" evidence="6">
    <location>
        <begin position="17"/>
        <end position="59"/>
    </location>
</feature>
<dbReference type="STRING" id="307972.A0A2G8KYC6"/>
<evidence type="ECO:0000256" key="2">
    <source>
        <dbReference type="ARBA" id="ARBA00022771"/>
    </source>
</evidence>
<dbReference type="PROSITE" id="PS00518">
    <property type="entry name" value="ZF_RING_1"/>
    <property type="match status" value="1"/>
</dbReference>
<dbReference type="Gene3D" id="3.30.160.60">
    <property type="entry name" value="Classic Zinc Finger"/>
    <property type="match status" value="1"/>
</dbReference>
<evidence type="ECO:0000256" key="5">
    <source>
        <dbReference type="SAM" id="Coils"/>
    </source>
</evidence>
<dbReference type="Gene3D" id="3.30.40.10">
    <property type="entry name" value="Zinc/RING finger domain, C3HC4 (zinc finger)"/>
    <property type="match status" value="1"/>
</dbReference>
<evidence type="ECO:0000259" key="6">
    <source>
        <dbReference type="PROSITE" id="PS50089"/>
    </source>
</evidence>
<dbReference type="InterPro" id="IPR001841">
    <property type="entry name" value="Znf_RING"/>
</dbReference>
<dbReference type="Pfam" id="PF00643">
    <property type="entry name" value="zf-B_box"/>
    <property type="match status" value="1"/>
</dbReference>
<accession>A0A2G8KYC6</accession>
<feature type="domain" description="B box-type" evidence="7">
    <location>
        <begin position="95"/>
        <end position="141"/>
    </location>
</feature>
<dbReference type="InterPro" id="IPR027370">
    <property type="entry name" value="Znf-RING_euk"/>
</dbReference>
<dbReference type="GO" id="GO:0061630">
    <property type="term" value="F:ubiquitin protein ligase activity"/>
    <property type="evidence" value="ECO:0007669"/>
    <property type="project" value="TreeGrafter"/>
</dbReference>
<dbReference type="OrthoDB" id="342730at2759"/>
<keyword evidence="9" id="KW-1185">Reference proteome</keyword>
<dbReference type="SMART" id="SM00184">
    <property type="entry name" value="RING"/>
    <property type="match status" value="1"/>
</dbReference>
<dbReference type="PROSITE" id="PS50119">
    <property type="entry name" value="ZF_BBOX"/>
    <property type="match status" value="2"/>
</dbReference>
<comment type="caution">
    <text evidence="8">The sequence shown here is derived from an EMBL/GenBank/DDBJ whole genome shotgun (WGS) entry which is preliminary data.</text>
</comment>
<dbReference type="PROSITE" id="PS50089">
    <property type="entry name" value="ZF_RING_2"/>
    <property type="match status" value="1"/>
</dbReference>
<evidence type="ECO:0000256" key="3">
    <source>
        <dbReference type="ARBA" id="ARBA00022833"/>
    </source>
</evidence>
<dbReference type="InterPro" id="IPR047153">
    <property type="entry name" value="TRIM45/56/19-like"/>
</dbReference>
<keyword evidence="1" id="KW-0479">Metal-binding</keyword>
<feature type="coiled-coil region" evidence="5">
    <location>
        <begin position="244"/>
        <end position="275"/>
    </location>
</feature>
<dbReference type="PANTHER" id="PTHR25462">
    <property type="entry name" value="BONUS, ISOFORM C-RELATED"/>
    <property type="match status" value="1"/>
</dbReference>
<protein>
    <submittedName>
        <fullName evidence="8">Uncharacterized protein</fullName>
    </submittedName>
</protein>
<evidence type="ECO:0000313" key="9">
    <source>
        <dbReference type="Proteomes" id="UP000230750"/>
    </source>
</evidence>
<feature type="domain" description="B box-type" evidence="7">
    <location>
        <begin position="156"/>
        <end position="197"/>
    </location>
</feature>
<organism evidence="8 9">
    <name type="scientific">Stichopus japonicus</name>
    <name type="common">Sea cucumber</name>
    <dbReference type="NCBI Taxonomy" id="307972"/>
    <lineage>
        <taxon>Eukaryota</taxon>
        <taxon>Metazoa</taxon>
        <taxon>Echinodermata</taxon>
        <taxon>Eleutherozoa</taxon>
        <taxon>Echinozoa</taxon>
        <taxon>Holothuroidea</taxon>
        <taxon>Aspidochirotacea</taxon>
        <taxon>Aspidochirotida</taxon>
        <taxon>Stichopodidae</taxon>
        <taxon>Apostichopus</taxon>
    </lineage>
</organism>
<sequence length="371" mass="42175">MADSKQVKDLNDNFLQCSICLDGYKNPRMLPCIHSFCLQCLEKRNGGLQNQPFSCPKCRKPTTLPENGVKDLPRNFLLVSLMERLNMADSPSASSSLRICHFCQGSEGIQLCLDCKFHICSTCKKVHDQIPDTGDHTVIPIDKLADAKFMTEILATQIPRCPDHVKEKLRFFCTSCSKLVCRDCTIIDHRGHECIEAEKRFDIVKGRLETALRGSEDEAKSVRQINVKVTAATENVDKHVKDAKREVDEQYNKLSQKLKSDRDALKHQLDEIGRKECVSFVKSKDEVANWMDATKNTQTVTQMMLEANNRWGMIEMEKYILDAFKKSSEEEKSLERPPVERKNVTRFNITTSATITVTGLVRKGPQSRNVT</sequence>
<evidence type="ECO:0000259" key="7">
    <source>
        <dbReference type="PROSITE" id="PS50119"/>
    </source>
</evidence>
<evidence type="ECO:0000256" key="1">
    <source>
        <dbReference type="ARBA" id="ARBA00022723"/>
    </source>
</evidence>
<dbReference type="InterPro" id="IPR017907">
    <property type="entry name" value="Znf_RING_CS"/>
</dbReference>
<gene>
    <name evidence="8" type="ORF">BSL78_10135</name>
</gene>
<name>A0A2G8KYC6_STIJA</name>
<dbReference type="CDD" id="cd19757">
    <property type="entry name" value="Bbox1"/>
    <property type="match status" value="1"/>
</dbReference>
<dbReference type="InterPro" id="IPR000315">
    <property type="entry name" value="Znf_B-box"/>
</dbReference>
<keyword evidence="5" id="KW-0175">Coiled coil</keyword>
<dbReference type="Pfam" id="PF13445">
    <property type="entry name" value="zf-RING_UBOX"/>
    <property type="match status" value="1"/>
</dbReference>
<dbReference type="Proteomes" id="UP000230750">
    <property type="component" value="Unassembled WGS sequence"/>
</dbReference>
<dbReference type="SMART" id="SM00336">
    <property type="entry name" value="BBOX"/>
    <property type="match status" value="2"/>
</dbReference>
<dbReference type="PANTHER" id="PTHR25462:SF291">
    <property type="entry name" value="E3 UBIQUITIN-PROTEIN LIGASE TRIM45"/>
    <property type="match status" value="1"/>
</dbReference>
<keyword evidence="3" id="KW-0862">Zinc</keyword>